<accession>A0A1M5JFJ6</accession>
<sequence length="483" mass="52414">MENVLKGLKPELVFKYFHEISQIPRGSGNEKEISDYLKSFGENLGLETIQDDALNIIIRKPATEGYENCKGVILQGHMDMVCEKNKDTQHDFTKDPIKLRVDGDMIYATGTTLGADNGIAVAMGLAVLASDNLKHPALEVLITSNEEAGMTGAMALDGSLLKGEYILNLDSEEEGFLLVSCAGGVTALSELNIEKKPVAADKQALSIDVKGLLGGHSGMDIIKQRANSNVLIGRILNSLCVKFDLAKIDGGSKNNAIPRESEAIIVVDKADVENTKQCIEKMAATLKNEFSTSDPGLIVECVETTVDSTFDCDSTARVIKMLNLIPNGIQTMSMDIKGLVQSSTNIGVVKTNDNSVLFESAVRSSVKSLKTDITNKISLLTESLNGDFKLKSDYPAWEYSKGSKLEEICIEAYENLTGKKPTIMALHAGLECGLLLDKMPHAQAISLGPDMFEVHTPNEHLSISSTENVWNFLVAILESMNKH</sequence>
<evidence type="ECO:0000256" key="3">
    <source>
        <dbReference type="ARBA" id="ARBA00022670"/>
    </source>
</evidence>
<evidence type="ECO:0000256" key="4">
    <source>
        <dbReference type="ARBA" id="ARBA00022723"/>
    </source>
</evidence>
<dbReference type="Proteomes" id="UP000243255">
    <property type="component" value="Unassembled WGS sequence"/>
</dbReference>
<evidence type="ECO:0000256" key="1">
    <source>
        <dbReference type="ARBA" id="ARBA00001941"/>
    </source>
</evidence>
<reference evidence="20" key="1">
    <citation type="submission" date="2016-11" db="EMBL/GenBank/DDBJ databases">
        <authorList>
            <person name="Varghese N."/>
            <person name="Submissions S."/>
        </authorList>
    </citation>
    <scope>NUCLEOTIDE SEQUENCE [LARGE SCALE GENOMIC DNA]</scope>
    <source>
        <strain evidence="20">DSM 2635</strain>
    </source>
</reference>
<dbReference type="GO" id="GO:0006508">
    <property type="term" value="P:proteolysis"/>
    <property type="evidence" value="ECO:0007669"/>
    <property type="project" value="UniProtKB-KW"/>
</dbReference>
<dbReference type="Pfam" id="PF07687">
    <property type="entry name" value="M20_dimer"/>
    <property type="match status" value="1"/>
</dbReference>
<dbReference type="GO" id="GO:0005829">
    <property type="term" value="C:cytosol"/>
    <property type="evidence" value="ECO:0007669"/>
    <property type="project" value="TreeGrafter"/>
</dbReference>
<keyword evidence="3" id="KW-0645">Protease</keyword>
<dbReference type="FunFam" id="3.40.630.10:FF:000015">
    <property type="entry name" value="Aminoacyl-histidine dipeptidase PepD"/>
    <property type="match status" value="1"/>
</dbReference>
<comment type="catalytic activity">
    <reaction evidence="9">
        <text>Hydrolysis of dipeptides, preferentially hydrophobic dipeptides including prolyl amino acids.</text>
        <dbReference type="EC" id="3.4.13.18"/>
    </reaction>
</comment>
<organism evidence="19 20">
    <name type="scientific">Asaccharospora irregularis DSM 2635</name>
    <dbReference type="NCBI Taxonomy" id="1121321"/>
    <lineage>
        <taxon>Bacteria</taxon>
        <taxon>Bacillati</taxon>
        <taxon>Bacillota</taxon>
        <taxon>Clostridia</taxon>
        <taxon>Peptostreptococcales</taxon>
        <taxon>Peptostreptococcaceae</taxon>
        <taxon>Asaccharospora</taxon>
    </lineage>
</organism>
<comment type="cofactor">
    <cofactor evidence="1">
        <name>Co(2+)</name>
        <dbReference type="ChEBI" id="CHEBI:48828"/>
    </cofactor>
</comment>
<dbReference type="PRINTS" id="PR00934">
    <property type="entry name" value="XHISDIPTASE"/>
</dbReference>
<comment type="cofactor">
    <cofactor evidence="2">
        <name>Zn(2+)</name>
        <dbReference type="ChEBI" id="CHEBI:29105"/>
    </cofactor>
</comment>
<evidence type="ECO:0000256" key="2">
    <source>
        <dbReference type="ARBA" id="ARBA00001947"/>
    </source>
</evidence>
<dbReference type="EMBL" id="FQWX01000001">
    <property type="protein sequence ID" value="SHG38813.1"/>
    <property type="molecule type" value="Genomic_DNA"/>
</dbReference>
<dbReference type="EC" id="3.4.13.18" evidence="10"/>
<dbReference type="PIRSF" id="PIRSF016599">
    <property type="entry name" value="Xaa-His_dipept"/>
    <property type="match status" value="1"/>
</dbReference>
<dbReference type="AlphaFoldDB" id="A0A1M5JFJ6"/>
<evidence type="ECO:0000256" key="13">
    <source>
        <dbReference type="ARBA" id="ARBA00071271"/>
    </source>
</evidence>
<keyword evidence="4" id="KW-0479">Metal-binding</keyword>
<dbReference type="PANTHER" id="PTHR43501:SF1">
    <property type="entry name" value="CYTOSOL NON-SPECIFIC DIPEPTIDASE"/>
    <property type="match status" value="1"/>
</dbReference>
<dbReference type="NCBIfam" id="TIGR01893">
    <property type="entry name" value="aa-his-dipept"/>
    <property type="match status" value="1"/>
</dbReference>
<dbReference type="Gene3D" id="3.40.630.10">
    <property type="entry name" value="Zn peptidases"/>
    <property type="match status" value="2"/>
</dbReference>
<evidence type="ECO:0000256" key="9">
    <source>
        <dbReference type="ARBA" id="ARBA00036421"/>
    </source>
</evidence>
<dbReference type="RefSeq" id="WP_073123183.1">
    <property type="nucleotide sequence ID" value="NZ_BAABCH010000010.1"/>
</dbReference>
<name>A0A1M5JFJ6_9FIRM</name>
<dbReference type="GO" id="GO:0046872">
    <property type="term" value="F:metal ion binding"/>
    <property type="evidence" value="ECO:0007669"/>
    <property type="project" value="UniProtKB-KW"/>
</dbReference>
<dbReference type="OrthoDB" id="9773892at2"/>
<evidence type="ECO:0000256" key="12">
    <source>
        <dbReference type="ARBA" id="ARBA00061423"/>
    </source>
</evidence>
<evidence type="ECO:0000313" key="20">
    <source>
        <dbReference type="Proteomes" id="UP000243255"/>
    </source>
</evidence>
<comment type="similarity">
    <text evidence="12">Belongs to the peptidase M20C family.</text>
</comment>
<dbReference type="STRING" id="1121321.SAMN04488530_101101"/>
<evidence type="ECO:0000256" key="6">
    <source>
        <dbReference type="ARBA" id="ARBA00022833"/>
    </source>
</evidence>
<protein>
    <recommendedName>
        <fullName evidence="13">Cytosol non-specific dipeptidase</fullName>
        <ecNumber evidence="10">3.4.13.18</ecNumber>
    </recommendedName>
    <alternativeName>
        <fullName evidence="16">Aminoacyl-histidine dipeptidase</fullName>
    </alternativeName>
    <alternativeName>
        <fullName evidence="15">Beta-alanyl-histidine dipeptidase</fullName>
    </alternativeName>
    <alternativeName>
        <fullName evidence="14">Carnosinase</fullName>
    </alternativeName>
    <alternativeName>
        <fullName evidence="11">Peptidase D</fullName>
    </alternativeName>
    <alternativeName>
        <fullName evidence="17">Xaa-His dipeptidase</fullName>
    </alternativeName>
</protein>
<evidence type="ECO:0000256" key="14">
    <source>
        <dbReference type="ARBA" id="ARBA00075285"/>
    </source>
</evidence>
<evidence type="ECO:0000256" key="8">
    <source>
        <dbReference type="ARBA" id="ARBA00023285"/>
    </source>
</evidence>
<evidence type="ECO:0000256" key="7">
    <source>
        <dbReference type="ARBA" id="ARBA00023049"/>
    </source>
</evidence>
<evidence type="ECO:0000256" key="15">
    <source>
        <dbReference type="ARBA" id="ARBA00076004"/>
    </source>
</evidence>
<keyword evidence="20" id="KW-1185">Reference proteome</keyword>
<evidence type="ECO:0000256" key="5">
    <source>
        <dbReference type="ARBA" id="ARBA00022801"/>
    </source>
</evidence>
<dbReference type="Pfam" id="PF01546">
    <property type="entry name" value="Peptidase_M20"/>
    <property type="match status" value="1"/>
</dbReference>
<feature type="domain" description="Peptidase M20 dimerisation" evidence="18">
    <location>
        <begin position="209"/>
        <end position="290"/>
    </location>
</feature>
<evidence type="ECO:0000313" key="19">
    <source>
        <dbReference type="EMBL" id="SHG38813.1"/>
    </source>
</evidence>
<keyword evidence="7" id="KW-0482">Metalloprotease</keyword>
<dbReference type="SUPFAM" id="SSF53187">
    <property type="entry name" value="Zn-dependent exopeptidases"/>
    <property type="match status" value="1"/>
</dbReference>
<dbReference type="InterPro" id="IPR002933">
    <property type="entry name" value="Peptidase_M20"/>
</dbReference>
<dbReference type="InterPro" id="IPR001160">
    <property type="entry name" value="Peptidase_M20C"/>
</dbReference>
<dbReference type="InterPro" id="IPR011650">
    <property type="entry name" value="Peptidase_M20_dimer"/>
</dbReference>
<keyword evidence="6" id="KW-0862">Zinc</keyword>
<dbReference type="FunFam" id="3.40.630.10:FF:000072">
    <property type="entry name" value="Aminoacyl-histidine dipeptidase"/>
    <property type="match status" value="1"/>
</dbReference>
<evidence type="ECO:0000256" key="10">
    <source>
        <dbReference type="ARBA" id="ARBA00038976"/>
    </source>
</evidence>
<gene>
    <name evidence="19" type="ORF">SAMN04488530_101101</name>
</gene>
<dbReference type="GO" id="GO:0070573">
    <property type="term" value="F:metallodipeptidase activity"/>
    <property type="evidence" value="ECO:0007669"/>
    <property type="project" value="TreeGrafter"/>
</dbReference>
<keyword evidence="8" id="KW-0170">Cobalt</keyword>
<evidence type="ECO:0000256" key="16">
    <source>
        <dbReference type="ARBA" id="ARBA00077688"/>
    </source>
</evidence>
<evidence type="ECO:0000259" key="18">
    <source>
        <dbReference type="Pfam" id="PF07687"/>
    </source>
</evidence>
<dbReference type="PANTHER" id="PTHR43501">
    <property type="entry name" value="CYTOSOL NON-SPECIFIC DIPEPTIDASE"/>
    <property type="match status" value="1"/>
</dbReference>
<evidence type="ECO:0000256" key="17">
    <source>
        <dbReference type="ARBA" id="ARBA00078074"/>
    </source>
</evidence>
<dbReference type="CDD" id="cd03890">
    <property type="entry name" value="M20_pepD"/>
    <property type="match status" value="1"/>
</dbReference>
<keyword evidence="5" id="KW-0378">Hydrolase</keyword>
<proteinExistence type="inferred from homology"/>
<evidence type="ECO:0000256" key="11">
    <source>
        <dbReference type="ARBA" id="ARBA00044252"/>
    </source>
</evidence>